<dbReference type="InterPro" id="IPR022625">
    <property type="entry name" value="TypeI_RM_Rsu_C"/>
</dbReference>
<name>A0A6A0BCD5_9LACT</name>
<dbReference type="Pfam" id="PF12008">
    <property type="entry name" value="EcoR124_C"/>
    <property type="match status" value="1"/>
</dbReference>
<keyword evidence="3" id="KW-1185">Reference proteome</keyword>
<dbReference type="EMBL" id="BLLI01000054">
    <property type="protein sequence ID" value="GFH43069.1"/>
    <property type="molecule type" value="Genomic_DNA"/>
</dbReference>
<comment type="caution">
    <text evidence="2">The sequence shown here is derived from an EMBL/GenBank/DDBJ whole genome shotgun (WGS) entry which is preliminary data.</text>
</comment>
<dbReference type="AlphaFoldDB" id="A0A6A0BCD5"/>
<sequence length="192" mass="21973">MQDMKSVYVGICDEILKSKGGRNGRADSDVDFSDIEFQINLLKTDEINLDYILVLILEKFKQHDDLDRLKIDIRRIIRSSFGTRAKETLIIDFINETDLFKLTTTDAILAAFYSYANEQKEVQIKKLAEDENLKEESTRFIEKSISKGHVDSAGAELDSILPPTSRRRGARESKKQTVLQKIQELVEVFIGI</sequence>
<proteinExistence type="predicted"/>
<evidence type="ECO:0000259" key="1">
    <source>
        <dbReference type="Pfam" id="PF12008"/>
    </source>
</evidence>
<feature type="domain" description="Type I restriction enzyme R protein C-terminal" evidence="1">
    <location>
        <begin position="1"/>
        <end position="189"/>
    </location>
</feature>
<protein>
    <recommendedName>
        <fullName evidence="1">Type I restriction enzyme R protein C-terminal domain-containing protein</fullName>
    </recommendedName>
</protein>
<organism evidence="2 3">
    <name type="scientific">Pseudolactococcus hodotermopsidis</name>
    <dbReference type="NCBI Taxonomy" id="2709157"/>
    <lineage>
        <taxon>Bacteria</taxon>
        <taxon>Bacillati</taxon>
        <taxon>Bacillota</taxon>
        <taxon>Bacilli</taxon>
        <taxon>Lactobacillales</taxon>
        <taxon>Streptococcaceae</taxon>
        <taxon>Pseudolactococcus</taxon>
    </lineage>
</organism>
<evidence type="ECO:0000313" key="3">
    <source>
        <dbReference type="Proteomes" id="UP000480303"/>
    </source>
</evidence>
<dbReference type="Gene3D" id="1.20.58.2040">
    <property type="match status" value="1"/>
</dbReference>
<evidence type="ECO:0000313" key="2">
    <source>
        <dbReference type="EMBL" id="GFH43069.1"/>
    </source>
</evidence>
<dbReference type="Proteomes" id="UP000480303">
    <property type="component" value="Unassembled WGS sequence"/>
</dbReference>
<gene>
    <name evidence="2" type="ORF">Hs30E_16200</name>
</gene>
<dbReference type="RefSeq" id="WP_172209508.1">
    <property type="nucleotide sequence ID" value="NZ_BLLI01000054.1"/>
</dbReference>
<accession>A0A6A0BCD5</accession>
<reference evidence="2 3" key="1">
    <citation type="submission" date="2020-02" db="EMBL/GenBank/DDBJ databases">
        <title>Draft genome sequence of Lactococcus sp. Hs30E4-3.</title>
        <authorList>
            <person name="Noda S."/>
            <person name="Yuki M."/>
            <person name="Ohkuma M."/>
        </authorList>
    </citation>
    <scope>NUCLEOTIDE SEQUENCE [LARGE SCALE GENOMIC DNA]</scope>
    <source>
        <strain evidence="2 3">Hs30E4-3</strain>
    </source>
</reference>